<reference evidence="4" key="1">
    <citation type="journal article" date="2019" name="Int. J. Syst. Evol. Microbiol.">
        <title>The Global Catalogue of Microorganisms (GCM) 10K type strain sequencing project: providing services to taxonomists for standard genome sequencing and annotation.</title>
        <authorList>
            <consortium name="The Broad Institute Genomics Platform"/>
            <consortium name="The Broad Institute Genome Sequencing Center for Infectious Disease"/>
            <person name="Wu L."/>
            <person name="Ma J."/>
        </authorList>
    </citation>
    <scope>NUCLEOTIDE SEQUENCE [LARGE SCALE GENOMIC DNA]</scope>
    <source>
        <strain evidence="4">KCTC 42662</strain>
    </source>
</reference>
<evidence type="ECO:0000256" key="1">
    <source>
        <dbReference type="SAM" id="Phobius"/>
    </source>
</evidence>
<dbReference type="SUPFAM" id="SSF53098">
    <property type="entry name" value="Ribonuclease H-like"/>
    <property type="match status" value="1"/>
</dbReference>
<organism evidence="3 4">
    <name type="scientific">Sphingobacterium suaedae</name>
    <dbReference type="NCBI Taxonomy" id="1686402"/>
    <lineage>
        <taxon>Bacteria</taxon>
        <taxon>Pseudomonadati</taxon>
        <taxon>Bacteroidota</taxon>
        <taxon>Sphingobacteriia</taxon>
        <taxon>Sphingobacteriales</taxon>
        <taxon>Sphingobacteriaceae</taxon>
        <taxon>Sphingobacterium</taxon>
    </lineage>
</organism>
<keyword evidence="1" id="KW-0812">Transmembrane</keyword>
<evidence type="ECO:0000313" key="3">
    <source>
        <dbReference type="EMBL" id="MFD2548916.1"/>
    </source>
</evidence>
<keyword evidence="1" id="KW-0472">Membrane</keyword>
<dbReference type="PANTHER" id="PTHR33258:SF1">
    <property type="entry name" value="TRANSPOSASE INSL FOR INSERTION SEQUENCE ELEMENT IS186A-RELATED"/>
    <property type="match status" value="1"/>
</dbReference>
<accession>A0ABW5KMM6</accession>
<dbReference type="Pfam" id="PF01609">
    <property type="entry name" value="DDE_Tnp_1"/>
    <property type="match status" value="1"/>
</dbReference>
<keyword evidence="1" id="KW-1133">Transmembrane helix</keyword>
<protein>
    <submittedName>
        <fullName evidence="3">Transposase</fullName>
    </submittedName>
</protein>
<feature type="transmembrane region" description="Helical" evidence="1">
    <location>
        <begin position="187"/>
        <end position="205"/>
    </location>
</feature>
<dbReference type="InterPro" id="IPR002559">
    <property type="entry name" value="Transposase_11"/>
</dbReference>
<feature type="domain" description="Transposase IS4-like" evidence="2">
    <location>
        <begin position="32"/>
        <end position="198"/>
    </location>
</feature>
<sequence length="243" mass="28563">MLPCGVEVFNGQKYSSEEGALPEAVLKLAVKEQGHDNIYVIDRGLRSTGTMEEFDRKTIKFIIRSRENRKFEELEAFADWGNPKKWDDWEVVKDSKVNLYTGKPIQNKRGNMHYRDELVETDFRLVVIKNQQTGKEFWLLTNEFELSAKEIADYYRKRWDIEVFFRFMKQELHLSHLVSLNKNGIEVMVYMTMIAAMLLLIYKKANNLGYKTAKRRIAMELRDMITTVLIIFVEGDPGKVFKT</sequence>
<dbReference type="EMBL" id="JBHULR010000006">
    <property type="protein sequence ID" value="MFD2548916.1"/>
    <property type="molecule type" value="Genomic_DNA"/>
</dbReference>
<dbReference type="Gene3D" id="3.90.350.10">
    <property type="entry name" value="Transposase Inhibitor Protein From Tn5, Chain A, domain 1"/>
    <property type="match status" value="1"/>
</dbReference>
<proteinExistence type="predicted"/>
<keyword evidence="4" id="KW-1185">Reference proteome</keyword>
<gene>
    <name evidence="3" type="ORF">ACFSR5_14800</name>
</gene>
<dbReference type="InterPro" id="IPR012337">
    <property type="entry name" value="RNaseH-like_sf"/>
</dbReference>
<evidence type="ECO:0000313" key="4">
    <source>
        <dbReference type="Proteomes" id="UP001597545"/>
    </source>
</evidence>
<dbReference type="Proteomes" id="UP001597545">
    <property type="component" value="Unassembled WGS sequence"/>
</dbReference>
<dbReference type="RefSeq" id="WP_380905160.1">
    <property type="nucleotide sequence ID" value="NZ_JBHUEG010000005.1"/>
</dbReference>
<evidence type="ECO:0000259" key="2">
    <source>
        <dbReference type="Pfam" id="PF01609"/>
    </source>
</evidence>
<name>A0ABW5KMM6_9SPHI</name>
<dbReference type="PANTHER" id="PTHR33258">
    <property type="entry name" value="TRANSPOSASE INSL FOR INSERTION SEQUENCE ELEMENT IS186A-RELATED"/>
    <property type="match status" value="1"/>
</dbReference>
<comment type="caution">
    <text evidence="3">The sequence shown here is derived from an EMBL/GenBank/DDBJ whole genome shotgun (WGS) entry which is preliminary data.</text>
</comment>